<evidence type="ECO:0000256" key="6">
    <source>
        <dbReference type="SAM" id="Phobius"/>
    </source>
</evidence>
<dbReference type="InterPro" id="IPR007277">
    <property type="entry name" value="Svp26/Tex261"/>
</dbReference>
<comment type="subcellular location">
    <subcellularLocation>
        <location evidence="1">Membrane</location>
        <topology evidence="1">Multi-pass membrane protein</topology>
    </subcellularLocation>
</comment>
<accession>A0A4P9Z1H9</accession>
<feature type="non-terminal residue" evidence="7">
    <location>
        <position position="1"/>
    </location>
</feature>
<evidence type="ECO:0000256" key="1">
    <source>
        <dbReference type="ARBA" id="ARBA00004141"/>
    </source>
</evidence>
<dbReference type="GO" id="GO:0005789">
    <property type="term" value="C:endoplasmic reticulum membrane"/>
    <property type="evidence" value="ECO:0007669"/>
    <property type="project" value="TreeGrafter"/>
</dbReference>
<feature type="transmembrane region" description="Helical" evidence="6">
    <location>
        <begin position="42"/>
        <end position="60"/>
    </location>
</feature>
<keyword evidence="3 6" id="KW-0812">Transmembrane</keyword>
<feature type="transmembrane region" description="Helical" evidence="6">
    <location>
        <begin position="6"/>
        <end position="30"/>
    </location>
</feature>
<comment type="similarity">
    <text evidence="2">Belongs to the SVP26 family.</text>
</comment>
<dbReference type="PANTHER" id="PTHR13144">
    <property type="entry name" value="TEX261 PROTEIN"/>
    <property type="match status" value="1"/>
</dbReference>
<dbReference type="GO" id="GO:0097020">
    <property type="term" value="F:COPII receptor activity"/>
    <property type="evidence" value="ECO:0007669"/>
    <property type="project" value="InterPro"/>
</dbReference>
<dbReference type="Pfam" id="PF04148">
    <property type="entry name" value="Erv26"/>
    <property type="match status" value="1"/>
</dbReference>
<evidence type="ECO:0000256" key="3">
    <source>
        <dbReference type="ARBA" id="ARBA00022692"/>
    </source>
</evidence>
<feature type="transmembrane region" description="Helical" evidence="6">
    <location>
        <begin position="96"/>
        <end position="114"/>
    </location>
</feature>
<keyword evidence="5 6" id="KW-0472">Membrane</keyword>
<protein>
    <submittedName>
        <fullName evidence="7">Transmembrane adaptor Erv26</fullName>
    </submittedName>
</protein>
<evidence type="ECO:0000256" key="2">
    <source>
        <dbReference type="ARBA" id="ARBA00008096"/>
    </source>
</evidence>
<dbReference type="Proteomes" id="UP000278143">
    <property type="component" value="Unassembled WGS sequence"/>
</dbReference>
<evidence type="ECO:0000313" key="7">
    <source>
        <dbReference type="EMBL" id="RKP26198.1"/>
    </source>
</evidence>
<dbReference type="GO" id="GO:0030134">
    <property type="term" value="C:COPII-coated ER to Golgi transport vesicle"/>
    <property type="evidence" value="ECO:0007669"/>
    <property type="project" value="TreeGrafter"/>
</dbReference>
<evidence type="ECO:0000313" key="8">
    <source>
        <dbReference type="Proteomes" id="UP000278143"/>
    </source>
</evidence>
<keyword evidence="8" id="KW-1185">Reference proteome</keyword>
<organism evidence="7 8">
    <name type="scientific">Syncephalis pseudoplumigaleata</name>
    <dbReference type="NCBI Taxonomy" id="1712513"/>
    <lineage>
        <taxon>Eukaryota</taxon>
        <taxon>Fungi</taxon>
        <taxon>Fungi incertae sedis</taxon>
        <taxon>Zoopagomycota</taxon>
        <taxon>Zoopagomycotina</taxon>
        <taxon>Zoopagomycetes</taxon>
        <taxon>Zoopagales</taxon>
        <taxon>Piptocephalidaceae</taxon>
        <taxon>Syncephalis</taxon>
    </lineage>
</organism>
<dbReference type="AlphaFoldDB" id="A0A4P9Z1H9"/>
<gene>
    <name evidence="7" type="ORF">SYNPS1DRAFT_9631</name>
</gene>
<dbReference type="PANTHER" id="PTHR13144:SF0">
    <property type="entry name" value="PROTEIN TEX261"/>
    <property type="match status" value="1"/>
</dbReference>
<dbReference type="GO" id="GO:0006888">
    <property type="term" value="P:endoplasmic reticulum to Golgi vesicle-mediated transport"/>
    <property type="evidence" value="ECO:0007669"/>
    <property type="project" value="InterPro"/>
</dbReference>
<evidence type="ECO:0000256" key="5">
    <source>
        <dbReference type="ARBA" id="ARBA00023136"/>
    </source>
</evidence>
<keyword evidence="4 6" id="KW-1133">Transmembrane helix</keyword>
<sequence length="152" mass="16958">VILPLLAYVGLFSAAILITMSLACGLYYVSELIEENTVWAGRVIRWLTWTVTVVQLALLLVDGLPFMRVMYSLACLLMLSTNMLAFPHIHITSPSFIAGCVMTVVNHFLWFQYFSQHPATLLQVATFFGVCVWLVPFAYFLSLSTSNASLPS</sequence>
<proteinExistence type="inferred from homology"/>
<feature type="transmembrane region" description="Helical" evidence="6">
    <location>
        <begin position="120"/>
        <end position="141"/>
    </location>
</feature>
<reference evidence="8" key="1">
    <citation type="journal article" date="2018" name="Nat. Microbiol.">
        <title>Leveraging single-cell genomics to expand the fungal tree of life.</title>
        <authorList>
            <person name="Ahrendt S.R."/>
            <person name="Quandt C.A."/>
            <person name="Ciobanu D."/>
            <person name="Clum A."/>
            <person name="Salamov A."/>
            <person name="Andreopoulos B."/>
            <person name="Cheng J.F."/>
            <person name="Woyke T."/>
            <person name="Pelin A."/>
            <person name="Henrissat B."/>
            <person name="Reynolds N.K."/>
            <person name="Benny G.L."/>
            <person name="Smith M.E."/>
            <person name="James T.Y."/>
            <person name="Grigoriev I.V."/>
        </authorList>
    </citation>
    <scope>NUCLEOTIDE SEQUENCE [LARGE SCALE GENOMIC DNA]</scope>
    <source>
        <strain evidence="8">Benny S71-1</strain>
    </source>
</reference>
<dbReference type="OrthoDB" id="28257at2759"/>
<evidence type="ECO:0000256" key="4">
    <source>
        <dbReference type="ARBA" id="ARBA00022989"/>
    </source>
</evidence>
<name>A0A4P9Z1H9_9FUNG</name>
<dbReference type="EMBL" id="KZ989488">
    <property type="protein sequence ID" value="RKP26198.1"/>
    <property type="molecule type" value="Genomic_DNA"/>
</dbReference>
<feature type="non-terminal residue" evidence="7">
    <location>
        <position position="152"/>
    </location>
</feature>
<dbReference type="GO" id="GO:0000139">
    <property type="term" value="C:Golgi membrane"/>
    <property type="evidence" value="ECO:0007669"/>
    <property type="project" value="TreeGrafter"/>
</dbReference>